<dbReference type="AlphaFoldDB" id="A0A0A7G2I4"/>
<accession>A0A0A7G2I4</accession>
<name>A0A0A7G2I4_9CLOT</name>
<gene>
    <name evidence="1" type="ORF">U729_3089</name>
</gene>
<organism evidence="1 2">
    <name type="scientific">Clostridium baratii str. Sullivan</name>
    <dbReference type="NCBI Taxonomy" id="1415775"/>
    <lineage>
        <taxon>Bacteria</taxon>
        <taxon>Bacillati</taxon>
        <taxon>Bacillota</taxon>
        <taxon>Clostridia</taxon>
        <taxon>Eubacteriales</taxon>
        <taxon>Clostridiaceae</taxon>
        <taxon>Clostridium</taxon>
    </lineage>
</organism>
<dbReference type="RefSeq" id="WP_040113563.1">
    <property type="nucleotide sequence ID" value="NZ_CP006906.1"/>
</dbReference>
<dbReference type="KEGG" id="cbv:U729_3089"/>
<sequence length="59" mass="7490">MNRKQKMVRKMWKSYCHNCKIMNTKPLVNYNVYRNVYIKDSFDYIYKIKEWYKETRIKG</sequence>
<dbReference type="EMBL" id="CP006906">
    <property type="protein sequence ID" value="AIY85250.1"/>
    <property type="molecule type" value="Genomic_DNA"/>
</dbReference>
<proteinExistence type="predicted"/>
<geneLocation type="plasmid" evidence="1 2">
    <name>pCBJ</name>
</geneLocation>
<keyword evidence="2" id="KW-1185">Reference proteome</keyword>
<protein>
    <submittedName>
        <fullName evidence="1">Uncharacterized protein</fullName>
    </submittedName>
</protein>
<keyword evidence="1" id="KW-0614">Plasmid</keyword>
<dbReference type="HOGENOM" id="CLU_2952058_0_0_9"/>
<dbReference type="Proteomes" id="UP000030635">
    <property type="component" value="Plasmid pCBJ"/>
</dbReference>
<evidence type="ECO:0000313" key="2">
    <source>
        <dbReference type="Proteomes" id="UP000030635"/>
    </source>
</evidence>
<evidence type="ECO:0000313" key="1">
    <source>
        <dbReference type="EMBL" id="AIY85250.1"/>
    </source>
</evidence>
<reference evidence="1 2" key="1">
    <citation type="journal article" date="2015" name="Infect. Genet. Evol.">
        <title>Genomic sequences of six botulinum neurotoxin-producing strains representing three clostridial species illustrate the mobility and diversity of botulinum neurotoxin genes.</title>
        <authorList>
            <person name="Smith T.J."/>
            <person name="Hill K.K."/>
            <person name="Xie G."/>
            <person name="Foley B.T."/>
            <person name="Williamson C.H."/>
            <person name="Foster J.T."/>
            <person name="Johnson S.L."/>
            <person name="Chertkov O."/>
            <person name="Teshima H."/>
            <person name="Gibbons H.S."/>
            <person name="Johnsky L.A."/>
            <person name="Karavis M.A."/>
            <person name="Smith L.A."/>
        </authorList>
    </citation>
    <scope>NUCLEOTIDE SEQUENCE [LARGE SCALE GENOMIC DNA]</scope>
    <source>
        <strain evidence="1">Sullivan</strain>
        <plasmid evidence="2">Plasmid pCBJ</plasmid>
    </source>
</reference>